<keyword evidence="19" id="KW-1185">Reference proteome</keyword>
<dbReference type="PROSITE" id="PS00893">
    <property type="entry name" value="NUDIX_BOX"/>
    <property type="match status" value="1"/>
</dbReference>
<evidence type="ECO:0000313" key="18">
    <source>
        <dbReference type="EMBL" id="UTV30541.1"/>
    </source>
</evidence>
<dbReference type="EMBL" id="CP101509">
    <property type="protein sequence ID" value="UTV30541.1"/>
    <property type="molecule type" value="Genomic_DNA"/>
</dbReference>
<evidence type="ECO:0000256" key="5">
    <source>
        <dbReference type="ARBA" id="ARBA00022723"/>
    </source>
</evidence>
<evidence type="ECO:0000256" key="7">
    <source>
        <dbReference type="ARBA" id="ARBA00022801"/>
    </source>
</evidence>
<organism evidence="18 19">
    <name type="scientific">Photobacterium atrarenae</name>
    <dbReference type="NCBI Taxonomy" id="865757"/>
    <lineage>
        <taxon>Bacteria</taxon>
        <taxon>Pseudomonadati</taxon>
        <taxon>Pseudomonadota</taxon>
        <taxon>Gammaproteobacteria</taxon>
        <taxon>Vibrionales</taxon>
        <taxon>Vibrionaceae</taxon>
        <taxon>Photobacterium</taxon>
    </lineage>
</organism>
<dbReference type="Pfam" id="PF00293">
    <property type="entry name" value="NUDIX"/>
    <property type="match status" value="1"/>
</dbReference>
<comment type="similarity">
    <text evidence="2">Belongs to the Nudix hydrolase family.</text>
</comment>
<evidence type="ECO:0000256" key="1">
    <source>
        <dbReference type="ARBA" id="ARBA00001946"/>
    </source>
</evidence>
<keyword evidence="4" id="KW-0235">DNA replication</keyword>
<evidence type="ECO:0000256" key="9">
    <source>
        <dbReference type="ARBA" id="ARBA00023204"/>
    </source>
</evidence>
<evidence type="ECO:0000256" key="6">
    <source>
        <dbReference type="ARBA" id="ARBA00022763"/>
    </source>
</evidence>
<keyword evidence="8" id="KW-0460">Magnesium</keyword>
<evidence type="ECO:0000256" key="14">
    <source>
        <dbReference type="ARBA" id="ARBA00041592"/>
    </source>
</evidence>
<evidence type="ECO:0000259" key="17">
    <source>
        <dbReference type="PROSITE" id="PS51462"/>
    </source>
</evidence>
<name>A0ABY5GN16_9GAMM</name>
<proteinExistence type="inferred from homology"/>
<evidence type="ECO:0000256" key="13">
    <source>
        <dbReference type="ARBA" id="ARBA00040794"/>
    </source>
</evidence>
<reference evidence="18" key="1">
    <citation type="submission" date="2022-07" db="EMBL/GenBank/DDBJ databases">
        <title>Genome sequencing of Photobacterium atrarenae GJH2-4.</title>
        <authorList>
            <person name="Park S.-J."/>
        </authorList>
    </citation>
    <scope>NUCLEOTIDE SEQUENCE</scope>
    <source>
        <strain evidence="18">GJH2-4</strain>
    </source>
</reference>
<dbReference type="InterPro" id="IPR000086">
    <property type="entry name" value="NUDIX_hydrolase_dom"/>
</dbReference>
<evidence type="ECO:0000256" key="3">
    <source>
        <dbReference type="ARBA" id="ARBA00022457"/>
    </source>
</evidence>
<keyword evidence="7" id="KW-0378">Hydrolase</keyword>
<dbReference type="InterPro" id="IPR015797">
    <property type="entry name" value="NUDIX_hydrolase-like_dom_sf"/>
</dbReference>
<evidence type="ECO:0000256" key="12">
    <source>
        <dbReference type="ARBA" id="ARBA00038905"/>
    </source>
</evidence>
<comment type="cofactor">
    <cofactor evidence="1">
        <name>Mg(2+)</name>
        <dbReference type="ChEBI" id="CHEBI:18420"/>
    </cofactor>
</comment>
<evidence type="ECO:0000256" key="16">
    <source>
        <dbReference type="ARBA" id="ARBA00042798"/>
    </source>
</evidence>
<dbReference type="InterPro" id="IPR047127">
    <property type="entry name" value="MutT-like"/>
</dbReference>
<protein>
    <recommendedName>
        <fullName evidence="13">8-oxo-dGTP diphosphatase</fullName>
        <ecNumber evidence="12">3.6.1.55</ecNumber>
    </recommendedName>
    <alternativeName>
        <fullName evidence="16">7,8-dihydro-8-oxoguanine-triphosphatase</fullName>
    </alternativeName>
    <alternativeName>
        <fullName evidence="15">Mutator protein MutT</fullName>
    </alternativeName>
    <alternativeName>
        <fullName evidence="14">dGTP pyrophosphohydrolase</fullName>
    </alternativeName>
</protein>
<dbReference type="PANTHER" id="PTHR47707">
    <property type="entry name" value="8-OXO-DGTP DIPHOSPHATASE"/>
    <property type="match status" value="1"/>
</dbReference>
<evidence type="ECO:0000256" key="11">
    <source>
        <dbReference type="ARBA" id="ARBA00036904"/>
    </source>
</evidence>
<dbReference type="EC" id="3.6.1.55" evidence="12"/>
<dbReference type="SUPFAM" id="SSF55811">
    <property type="entry name" value="Nudix"/>
    <property type="match status" value="1"/>
</dbReference>
<evidence type="ECO:0000256" key="4">
    <source>
        <dbReference type="ARBA" id="ARBA00022705"/>
    </source>
</evidence>
<dbReference type="RefSeq" id="WP_255391900.1">
    <property type="nucleotide sequence ID" value="NZ_CP101509.1"/>
</dbReference>
<dbReference type="Proteomes" id="UP001057998">
    <property type="component" value="Chromosome 2"/>
</dbReference>
<dbReference type="InterPro" id="IPR020084">
    <property type="entry name" value="NUDIX_hydrolase_CS"/>
</dbReference>
<keyword evidence="5" id="KW-0479">Metal-binding</keyword>
<dbReference type="PANTHER" id="PTHR47707:SF1">
    <property type="entry name" value="NUDIX HYDROLASE FAMILY PROTEIN"/>
    <property type="match status" value="1"/>
</dbReference>
<sequence length="130" mass="14879">MKAHECVSFLLIEDGKLLLEKRAEDKATDPGLNAIPGGHIERGESQIQALFREVKEELDVTPKTYQFLCSLYHPTKELQLIHYYVVNAWEGALRSLEAETVEWYPVSAAPIDIRADQVALCEYQRVSRYL</sequence>
<evidence type="ECO:0000313" key="19">
    <source>
        <dbReference type="Proteomes" id="UP001057998"/>
    </source>
</evidence>
<keyword evidence="9" id="KW-0234">DNA repair</keyword>
<dbReference type="Gene3D" id="3.90.79.10">
    <property type="entry name" value="Nucleoside Triphosphate Pyrophosphohydrolase"/>
    <property type="match status" value="1"/>
</dbReference>
<comment type="catalytic activity">
    <reaction evidence="11">
        <text>8-oxo-GTP + H2O = 8-oxo-GMP + diphosphate + H(+)</text>
        <dbReference type="Rhea" id="RHEA:67616"/>
        <dbReference type="ChEBI" id="CHEBI:15377"/>
        <dbReference type="ChEBI" id="CHEBI:15378"/>
        <dbReference type="ChEBI" id="CHEBI:33019"/>
        <dbReference type="ChEBI" id="CHEBI:143553"/>
        <dbReference type="ChEBI" id="CHEBI:145694"/>
    </reaction>
</comment>
<evidence type="ECO:0000256" key="8">
    <source>
        <dbReference type="ARBA" id="ARBA00022842"/>
    </source>
</evidence>
<dbReference type="PROSITE" id="PS51462">
    <property type="entry name" value="NUDIX"/>
    <property type="match status" value="1"/>
</dbReference>
<evidence type="ECO:0000256" key="15">
    <source>
        <dbReference type="ARBA" id="ARBA00041979"/>
    </source>
</evidence>
<keyword evidence="6" id="KW-0227">DNA damage</keyword>
<evidence type="ECO:0000256" key="10">
    <source>
        <dbReference type="ARBA" id="ARBA00035861"/>
    </source>
</evidence>
<accession>A0ABY5GN16</accession>
<evidence type="ECO:0000256" key="2">
    <source>
        <dbReference type="ARBA" id="ARBA00005582"/>
    </source>
</evidence>
<comment type="catalytic activity">
    <reaction evidence="10">
        <text>8-oxo-dGTP + H2O = 8-oxo-dGMP + diphosphate + H(+)</text>
        <dbReference type="Rhea" id="RHEA:31575"/>
        <dbReference type="ChEBI" id="CHEBI:15377"/>
        <dbReference type="ChEBI" id="CHEBI:15378"/>
        <dbReference type="ChEBI" id="CHEBI:33019"/>
        <dbReference type="ChEBI" id="CHEBI:63224"/>
        <dbReference type="ChEBI" id="CHEBI:77896"/>
        <dbReference type="EC" id="3.6.1.55"/>
    </reaction>
</comment>
<feature type="domain" description="Nudix hydrolase" evidence="17">
    <location>
        <begin position="2"/>
        <end position="126"/>
    </location>
</feature>
<keyword evidence="3" id="KW-0515">Mutator protein</keyword>
<gene>
    <name evidence="18" type="ORF">NNL38_18410</name>
</gene>